<dbReference type="InterPro" id="IPR015897">
    <property type="entry name" value="CHK_kinase-like"/>
</dbReference>
<dbReference type="SMART" id="SM00587">
    <property type="entry name" value="CHK"/>
    <property type="match status" value="1"/>
</dbReference>
<dbReference type="Pfam" id="PF01636">
    <property type="entry name" value="APH"/>
    <property type="match status" value="1"/>
</dbReference>
<proteinExistence type="predicted"/>
<accession>A0A975IWS9</accession>
<evidence type="ECO:0000313" key="3">
    <source>
        <dbReference type="Proteomes" id="UP000676409"/>
    </source>
</evidence>
<organism evidence="2 3">
    <name type="scientific">Phenylobacterium montanum</name>
    <dbReference type="NCBI Taxonomy" id="2823693"/>
    <lineage>
        <taxon>Bacteria</taxon>
        <taxon>Pseudomonadati</taxon>
        <taxon>Pseudomonadota</taxon>
        <taxon>Alphaproteobacteria</taxon>
        <taxon>Caulobacterales</taxon>
        <taxon>Caulobacteraceae</taxon>
        <taxon>Phenylobacterium</taxon>
    </lineage>
</organism>
<name>A0A975IWS9_9CAUL</name>
<dbReference type="Gene3D" id="3.90.1200.10">
    <property type="match status" value="1"/>
</dbReference>
<sequence>METTRLPAGPDALDADWLTGALRESGALPAGRVTEIAITPVGNGLVADSFRLTLAYEGAAQDAPASIVGKFPARDAVSRQSGSAHRLYLREVSFYRSLAASLAIFTPHAYFAEIDPATDDFVLLMEDLGPARQGDQLHGCTLADAKTAMAEAAAMHAPRWADPTLLHLDWLVPSPDLAQQVETALPAITGMFKARYEGVLEPEFVDLVDRLPAALARQRGDTSSPVTVQHGDYRLDNILFDVQGGRRPMATLDWQTVTLGPAVQDVAYFLSAALDPHERRQHETELVRFYHGELIRRGVQGFSWEDCWRDYRRYSLHGILMGVFSALSVERTERGDALFLKMTRGACAQALDHQSFAFWEG</sequence>
<dbReference type="AlphaFoldDB" id="A0A975IWS9"/>
<dbReference type="EMBL" id="CP073078">
    <property type="protein sequence ID" value="QUD89909.1"/>
    <property type="molecule type" value="Genomic_DNA"/>
</dbReference>
<dbReference type="RefSeq" id="WP_211939960.1">
    <property type="nucleotide sequence ID" value="NZ_CP073078.1"/>
</dbReference>
<gene>
    <name evidence="2" type="ORF">KCG34_08615</name>
</gene>
<evidence type="ECO:0000259" key="1">
    <source>
        <dbReference type="SMART" id="SM00587"/>
    </source>
</evidence>
<dbReference type="KEGG" id="caul:KCG34_08615"/>
<keyword evidence="3" id="KW-1185">Reference proteome</keyword>
<evidence type="ECO:0000313" key="2">
    <source>
        <dbReference type="EMBL" id="QUD89909.1"/>
    </source>
</evidence>
<dbReference type="InterPro" id="IPR011009">
    <property type="entry name" value="Kinase-like_dom_sf"/>
</dbReference>
<reference evidence="2" key="1">
    <citation type="submission" date="2021-04" db="EMBL/GenBank/DDBJ databases">
        <title>The complete genome sequence of Caulobacter sp. S6.</title>
        <authorList>
            <person name="Tang Y."/>
            <person name="Ouyang W."/>
            <person name="Liu Q."/>
            <person name="Huang B."/>
            <person name="Guo Z."/>
            <person name="Lei P."/>
        </authorList>
    </citation>
    <scope>NUCLEOTIDE SEQUENCE</scope>
    <source>
        <strain evidence="2">S6</strain>
    </source>
</reference>
<dbReference type="PANTHER" id="PTHR11012:SF30">
    <property type="entry name" value="PROTEIN KINASE-LIKE DOMAIN-CONTAINING"/>
    <property type="match status" value="1"/>
</dbReference>
<dbReference type="SUPFAM" id="SSF56112">
    <property type="entry name" value="Protein kinase-like (PK-like)"/>
    <property type="match status" value="1"/>
</dbReference>
<protein>
    <submittedName>
        <fullName evidence="2">Phosphotransferase</fullName>
    </submittedName>
</protein>
<feature type="domain" description="CHK kinase-like" evidence="1">
    <location>
        <begin position="123"/>
        <end position="300"/>
    </location>
</feature>
<dbReference type="InterPro" id="IPR002575">
    <property type="entry name" value="Aminoglycoside_PTrfase"/>
</dbReference>
<dbReference type="Proteomes" id="UP000676409">
    <property type="component" value="Chromosome"/>
</dbReference>
<dbReference type="PANTHER" id="PTHR11012">
    <property type="entry name" value="PROTEIN KINASE-LIKE DOMAIN-CONTAINING"/>
    <property type="match status" value="1"/>
</dbReference>